<evidence type="ECO:0000313" key="5">
    <source>
        <dbReference type="EMBL" id="MBD2723590.1"/>
    </source>
</evidence>
<dbReference type="Gene3D" id="3.40.50.2300">
    <property type="match status" value="1"/>
</dbReference>
<dbReference type="PANTHER" id="PTHR44688:SF16">
    <property type="entry name" value="DNA-BINDING TRANSCRIPTIONAL ACTIVATOR DEVR_DOSR"/>
    <property type="match status" value="1"/>
</dbReference>
<dbReference type="PRINTS" id="PR00038">
    <property type="entry name" value="HTHLUXR"/>
</dbReference>
<dbReference type="SMART" id="SM00421">
    <property type="entry name" value="HTH_LUXR"/>
    <property type="match status" value="1"/>
</dbReference>
<dbReference type="PANTHER" id="PTHR44688">
    <property type="entry name" value="DNA-BINDING TRANSCRIPTIONAL ACTIVATOR DEVR_DOSR"/>
    <property type="match status" value="1"/>
</dbReference>
<dbReference type="SUPFAM" id="SSF52172">
    <property type="entry name" value="CheY-like"/>
    <property type="match status" value="1"/>
</dbReference>
<dbReference type="Pfam" id="PF00196">
    <property type="entry name" value="GerE"/>
    <property type="match status" value="1"/>
</dbReference>
<gene>
    <name evidence="5" type="ORF">IC234_15775</name>
</gene>
<dbReference type="InterPro" id="IPR000792">
    <property type="entry name" value="Tscrpt_reg_LuxR_C"/>
</dbReference>
<dbReference type="EMBL" id="JACXAC010000005">
    <property type="protein sequence ID" value="MBD2723590.1"/>
    <property type="molecule type" value="Genomic_DNA"/>
</dbReference>
<reference evidence="5 6" key="1">
    <citation type="submission" date="2020-09" db="EMBL/GenBank/DDBJ databases">
        <authorList>
            <person name="Kim M.K."/>
        </authorList>
    </citation>
    <scope>NUCLEOTIDE SEQUENCE [LARGE SCALE GENOMIC DNA]</scope>
    <source>
        <strain evidence="5 6">BT189</strain>
    </source>
</reference>
<dbReference type="CDD" id="cd06170">
    <property type="entry name" value="LuxR_C_like"/>
    <property type="match status" value="1"/>
</dbReference>
<evidence type="ECO:0000259" key="4">
    <source>
        <dbReference type="PROSITE" id="PS50043"/>
    </source>
</evidence>
<dbReference type="RefSeq" id="WP_190926442.1">
    <property type="nucleotide sequence ID" value="NZ_JACXAC010000005.1"/>
</dbReference>
<dbReference type="InterPro" id="IPR011006">
    <property type="entry name" value="CheY-like_superfamily"/>
</dbReference>
<dbReference type="PROSITE" id="PS50043">
    <property type="entry name" value="HTH_LUXR_2"/>
    <property type="match status" value="1"/>
</dbReference>
<dbReference type="SUPFAM" id="SSF46894">
    <property type="entry name" value="C-terminal effector domain of the bipartite response regulators"/>
    <property type="match status" value="1"/>
</dbReference>
<accession>A0ABR8JWV2</accession>
<name>A0ABR8JWV2_9BACT</name>
<feature type="domain" description="HTH luxR-type" evidence="4">
    <location>
        <begin position="139"/>
        <end position="204"/>
    </location>
</feature>
<keyword evidence="6" id="KW-1185">Reference proteome</keyword>
<evidence type="ECO:0000256" key="2">
    <source>
        <dbReference type="ARBA" id="ARBA00023125"/>
    </source>
</evidence>
<evidence type="ECO:0000313" key="6">
    <source>
        <dbReference type="Proteomes" id="UP000606003"/>
    </source>
</evidence>
<evidence type="ECO:0000256" key="1">
    <source>
        <dbReference type="ARBA" id="ARBA00023015"/>
    </source>
</evidence>
<dbReference type="Proteomes" id="UP000606003">
    <property type="component" value="Unassembled WGS sequence"/>
</dbReference>
<keyword evidence="1" id="KW-0805">Transcription regulation</keyword>
<proteinExistence type="predicted"/>
<keyword evidence="3" id="KW-0804">Transcription</keyword>
<organism evidence="5 6">
    <name type="scientific">Hymenobacter armeniacus</name>
    <dbReference type="NCBI Taxonomy" id="2771358"/>
    <lineage>
        <taxon>Bacteria</taxon>
        <taxon>Pseudomonadati</taxon>
        <taxon>Bacteroidota</taxon>
        <taxon>Cytophagia</taxon>
        <taxon>Cytophagales</taxon>
        <taxon>Hymenobacteraceae</taxon>
        <taxon>Hymenobacter</taxon>
    </lineage>
</organism>
<dbReference type="PROSITE" id="PS00622">
    <property type="entry name" value="HTH_LUXR_1"/>
    <property type="match status" value="1"/>
</dbReference>
<keyword evidence="2" id="KW-0238">DNA-binding</keyword>
<sequence>MPTSTPTALVAAAPTLFRQGLLAVLREQCPELAITLTADASEVEQLATHHFYGLLVLEGALPGLNLPHVLGRLRQARPSQRLLVLADARTLAHEAGLHAGSGAWLFVPSHVPPHALAAAIAPWLAAGPVGSPPPRVLPPYAIAGRFSRRELEVLRLVVADCCNEEIANRLFINVRTVESHRRNLLQKAGTRTLVGLAARAVREGWVA</sequence>
<dbReference type="InterPro" id="IPR016032">
    <property type="entry name" value="Sig_transdc_resp-reg_C-effctor"/>
</dbReference>
<comment type="caution">
    <text evidence="5">The sequence shown here is derived from an EMBL/GenBank/DDBJ whole genome shotgun (WGS) entry which is preliminary data.</text>
</comment>
<protein>
    <submittedName>
        <fullName evidence="5">Response regulator transcription factor</fullName>
    </submittedName>
</protein>
<evidence type="ECO:0000256" key="3">
    <source>
        <dbReference type="ARBA" id="ARBA00023163"/>
    </source>
</evidence>